<dbReference type="Pfam" id="PF01549">
    <property type="entry name" value="ShK"/>
    <property type="match status" value="2"/>
</dbReference>
<evidence type="ECO:0000256" key="8">
    <source>
        <dbReference type="SAM" id="SignalP"/>
    </source>
</evidence>
<keyword evidence="5" id="KW-0325">Glycoprotein</keyword>
<evidence type="ECO:0000256" key="2">
    <source>
        <dbReference type="ARBA" id="ARBA00022525"/>
    </source>
</evidence>
<dbReference type="PROSITE" id="PS50026">
    <property type="entry name" value="EGF_3"/>
    <property type="match status" value="2"/>
</dbReference>
<dbReference type="CDD" id="cd00054">
    <property type="entry name" value="EGF_CA"/>
    <property type="match status" value="1"/>
</dbReference>
<name>A0A9D4IF63_DREPO</name>
<dbReference type="InterPro" id="IPR000742">
    <property type="entry name" value="EGF"/>
</dbReference>
<evidence type="ECO:0000256" key="4">
    <source>
        <dbReference type="ARBA" id="ARBA00022737"/>
    </source>
</evidence>
<dbReference type="SUPFAM" id="SSF57302">
    <property type="entry name" value="Snake toxin-like"/>
    <property type="match status" value="1"/>
</dbReference>
<dbReference type="SUPFAM" id="SSF57196">
    <property type="entry name" value="EGF/Laminin"/>
    <property type="match status" value="2"/>
</dbReference>
<evidence type="ECO:0000313" key="13">
    <source>
        <dbReference type="Proteomes" id="UP000828390"/>
    </source>
</evidence>
<feature type="disulfide bond" evidence="7">
    <location>
        <begin position="664"/>
        <end position="698"/>
    </location>
</feature>
<dbReference type="PROSITE" id="PS01186">
    <property type="entry name" value="EGF_2"/>
    <property type="match status" value="2"/>
</dbReference>
<dbReference type="InterPro" id="IPR050525">
    <property type="entry name" value="ECM_Assembly_Org"/>
</dbReference>
<comment type="subcellular location">
    <subcellularLocation>
        <location evidence="1">Secreted</location>
    </subcellularLocation>
</comment>
<feature type="disulfide bond" evidence="6">
    <location>
        <begin position="202"/>
        <end position="219"/>
    </location>
</feature>
<proteinExistence type="predicted"/>
<feature type="disulfide bond" evidence="6">
    <location>
        <begin position="197"/>
        <end position="207"/>
    </location>
</feature>
<protein>
    <submittedName>
        <fullName evidence="12">Uncharacterized protein</fullName>
    </submittedName>
</protein>
<dbReference type="InterPro" id="IPR003582">
    <property type="entry name" value="ShKT_dom"/>
</dbReference>
<comment type="caution">
    <text evidence="7">Lacks conserved residue(s) required for the propagation of feature annotation.</text>
</comment>
<keyword evidence="13" id="KW-1185">Reference proteome</keyword>
<evidence type="ECO:0000256" key="7">
    <source>
        <dbReference type="PROSITE-ProRule" id="PRU01005"/>
    </source>
</evidence>
<organism evidence="12 13">
    <name type="scientific">Dreissena polymorpha</name>
    <name type="common">Zebra mussel</name>
    <name type="synonym">Mytilus polymorpha</name>
    <dbReference type="NCBI Taxonomy" id="45954"/>
    <lineage>
        <taxon>Eukaryota</taxon>
        <taxon>Metazoa</taxon>
        <taxon>Spiralia</taxon>
        <taxon>Lophotrochozoa</taxon>
        <taxon>Mollusca</taxon>
        <taxon>Bivalvia</taxon>
        <taxon>Autobranchia</taxon>
        <taxon>Heteroconchia</taxon>
        <taxon>Euheterodonta</taxon>
        <taxon>Imparidentia</taxon>
        <taxon>Neoheterodontei</taxon>
        <taxon>Myida</taxon>
        <taxon>Dreissenoidea</taxon>
        <taxon>Dreissenidae</taxon>
        <taxon>Dreissena</taxon>
    </lineage>
</organism>
<dbReference type="PRINTS" id="PR00453">
    <property type="entry name" value="VWFADOMAIN"/>
</dbReference>
<evidence type="ECO:0000259" key="11">
    <source>
        <dbReference type="PROSITE" id="PS51670"/>
    </source>
</evidence>
<feature type="signal peptide" evidence="8">
    <location>
        <begin position="1"/>
        <end position="18"/>
    </location>
</feature>
<dbReference type="Proteomes" id="UP000828390">
    <property type="component" value="Unassembled WGS sequence"/>
</dbReference>
<gene>
    <name evidence="12" type="ORF">DPMN_171465</name>
</gene>
<feature type="disulfide bond" evidence="6">
    <location>
        <begin position="158"/>
        <end position="175"/>
    </location>
</feature>
<dbReference type="PROSITE" id="PS51670">
    <property type="entry name" value="SHKT"/>
    <property type="match status" value="1"/>
</dbReference>
<dbReference type="PANTHER" id="PTHR24020">
    <property type="entry name" value="COLLAGEN ALPHA"/>
    <property type="match status" value="1"/>
</dbReference>
<keyword evidence="3 8" id="KW-0732">Signal</keyword>
<feature type="disulfide bond" evidence="6">
    <location>
        <begin position="153"/>
        <end position="163"/>
    </location>
</feature>
<feature type="domain" description="EGF-like" evidence="9">
    <location>
        <begin position="193"/>
        <end position="231"/>
    </location>
</feature>
<dbReference type="InterPro" id="IPR003571">
    <property type="entry name" value="Snake_3FTx"/>
</dbReference>
<dbReference type="PROSITE" id="PS00022">
    <property type="entry name" value="EGF_1"/>
    <property type="match status" value="2"/>
</dbReference>
<feature type="domain" description="VWFA" evidence="10">
    <location>
        <begin position="462"/>
        <end position="637"/>
    </location>
</feature>
<feature type="disulfide bond" evidence="6">
    <location>
        <begin position="177"/>
        <end position="186"/>
    </location>
</feature>
<accession>A0A9D4IF63</accession>
<dbReference type="InterPro" id="IPR002035">
    <property type="entry name" value="VWF_A"/>
</dbReference>
<dbReference type="GO" id="GO:0005576">
    <property type="term" value="C:extracellular region"/>
    <property type="evidence" value="ECO:0007669"/>
    <property type="project" value="UniProtKB-SubCell"/>
</dbReference>
<evidence type="ECO:0000256" key="6">
    <source>
        <dbReference type="PROSITE-ProRule" id="PRU00076"/>
    </source>
</evidence>
<keyword evidence="6" id="KW-1015">Disulfide bond</keyword>
<evidence type="ECO:0000313" key="12">
    <source>
        <dbReference type="EMBL" id="KAH3770182.1"/>
    </source>
</evidence>
<reference evidence="12" key="1">
    <citation type="journal article" date="2019" name="bioRxiv">
        <title>The Genome of the Zebra Mussel, Dreissena polymorpha: A Resource for Invasive Species Research.</title>
        <authorList>
            <person name="McCartney M.A."/>
            <person name="Auch B."/>
            <person name="Kono T."/>
            <person name="Mallez S."/>
            <person name="Zhang Y."/>
            <person name="Obille A."/>
            <person name="Becker A."/>
            <person name="Abrahante J.E."/>
            <person name="Garbe J."/>
            <person name="Badalamenti J.P."/>
            <person name="Herman A."/>
            <person name="Mangelson H."/>
            <person name="Liachko I."/>
            <person name="Sullivan S."/>
            <person name="Sone E.D."/>
            <person name="Koren S."/>
            <person name="Silverstein K.A.T."/>
            <person name="Beckman K.B."/>
            <person name="Gohl D.M."/>
        </authorList>
    </citation>
    <scope>NUCLEOTIDE SEQUENCE</scope>
    <source>
        <strain evidence="12">Duluth1</strain>
        <tissue evidence="12">Whole animal</tissue>
    </source>
</reference>
<dbReference type="AlphaFoldDB" id="A0A9D4IF63"/>
<dbReference type="InterPro" id="IPR036465">
    <property type="entry name" value="vWFA_dom_sf"/>
</dbReference>
<dbReference type="Gene3D" id="3.40.50.410">
    <property type="entry name" value="von Willebrand factor, type A domain"/>
    <property type="match status" value="2"/>
</dbReference>
<reference evidence="12" key="2">
    <citation type="submission" date="2020-11" db="EMBL/GenBank/DDBJ databases">
        <authorList>
            <person name="McCartney M.A."/>
            <person name="Auch B."/>
            <person name="Kono T."/>
            <person name="Mallez S."/>
            <person name="Becker A."/>
            <person name="Gohl D.M."/>
            <person name="Silverstein K.A.T."/>
            <person name="Koren S."/>
            <person name="Bechman K.B."/>
            <person name="Herman A."/>
            <person name="Abrahante J.E."/>
            <person name="Garbe J."/>
        </authorList>
    </citation>
    <scope>NUCLEOTIDE SEQUENCE</scope>
    <source>
        <strain evidence="12">Duluth1</strain>
        <tissue evidence="12">Whole animal</tissue>
    </source>
</reference>
<dbReference type="CDD" id="cd00206">
    <property type="entry name" value="TFP_snake_toxin"/>
    <property type="match status" value="1"/>
</dbReference>
<dbReference type="PROSITE" id="PS50234">
    <property type="entry name" value="VWFA"/>
    <property type="match status" value="2"/>
</dbReference>
<feature type="domain" description="VWFA" evidence="10">
    <location>
        <begin position="262"/>
        <end position="435"/>
    </location>
</feature>
<dbReference type="SMART" id="SM00254">
    <property type="entry name" value="ShKT"/>
    <property type="match status" value="2"/>
</dbReference>
<keyword evidence="2" id="KW-0964">Secreted</keyword>
<evidence type="ECO:0000256" key="3">
    <source>
        <dbReference type="ARBA" id="ARBA00022729"/>
    </source>
</evidence>
<dbReference type="SMART" id="SM00327">
    <property type="entry name" value="VWA"/>
    <property type="match status" value="2"/>
</dbReference>
<feature type="domain" description="ShKT" evidence="11">
    <location>
        <begin position="664"/>
        <end position="698"/>
    </location>
</feature>
<evidence type="ECO:0000256" key="1">
    <source>
        <dbReference type="ARBA" id="ARBA00004613"/>
    </source>
</evidence>
<keyword evidence="6" id="KW-0245">EGF-like domain</keyword>
<dbReference type="GO" id="GO:0090729">
    <property type="term" value="F:toxin activity"/>
    <property type="evidence" value="ECO:0007669"/>
    <property type="project" value="InterPro"/>
</dbReference>
<evidence type="ECO:0000259" key="9">
    <source>
        <dbReference type="PROSITE" id="PS50026"/>
    </source>
</evidence>
<dbReference type="SMART" id="SM00181">
    <property type="entry name" value="EGF"/>
    <property type="match status" value="2"/>
</dbReference>
<dbReference type="PANTHER" id="PTHR24020:SF84">
    <property type="entry name" value="VWFA DOMAIN-CONTAINING PROTEIN"/>
    <property type="match status" value="1"/>
</dbReference>
<keyword evidence="4" id="KW-0677">Repeat</keyword>
<dbReference type="FunFam" id="3.40.50.410:FF:000004">
    <property type="entry name" value="collagen alpha-6(VI) chain"/>
    <property type="match status" value="1"/>
</dbReference>
<evidence type="ECO:0000256" key="5">
    <source>
        <dbReference type="ARBA" id="ARBA00023180"/>
    </source>
</evidence>
<dbReference type="SUPFAM" id="SSF53300">
    <property type="entry name" value="vWA-like"/>
    <property type="match status" value="2"/>
</dbReference>
<dbReference type="EMBL" id="JAIWYP010000009">
    <property type="protein sequence ID" value="KAH3770182.1"/>
    <property type="molecule type" value="Genomic_DNA"/>
</dbReference>
<comment type="caution">
    <text evidence="12">The sequence shown here is derived from an EMBL/GenBank/DDBJ whole genome shotgun (WGS) entry which is preliminary data.</text>
</comment>
<dbReference type="Gene3D" id="2.10.25.10">
    <property type="entry name" value="Laminin"/>
    <property type="match status" value="2"/>
</dbReference>
<dbReference type="InterPro" id="IPR045860">
    <property type="entry name" value="Snake_toxin-like_sf"/>
</dbReference>
<dbReference type="Pfam" id="PF00092">
    <property type="entry name" value="VWA"/>
    <property type="match status" value="2"/>
</dbReference>
<feature type="disulfide bond" evidence="6">
    <location>
        <begin position="221"/>
        <end position="230"/>
    </location>
</feature>
<evidence type="ECO:0000259" key="10">
    <source>
        <dbReference type="PROSITE" id="PS50234"/>
    </source>
</evidence>
<feature type="domain" description="EGF-like" evidence="9">
    <location>
        <begin position="149"/>
        <end position="187"/>
    </location>
</feature>
<sequence length="750" mass="80116">MNLLLVTFLATLAVLARAKSEMNLAVFVCWLFLRIESATATRCLSCATMPSSVPCFTTTNCPSGQECYAKYVLKPDGTVMYEFGCHNSQTCPGQMGTHALIGKSATGDRELCYKCCQRDMCNQGTLCTATTSTTSPFSAILTTAAPTALQNPCSPSPCVHGSCFISSANLLTFFCVCPNGFEGVHCEKSHTNPVNPCSPSPCVHGSCFISSANSLTFFCMCPNGFEGVRCEKFTTTTISTITYTTTKSPPPTTAGTTCVPQDIVYMVDSSSYVGVANFRYQLNFIKNNIRYYNLSPQCTHISVVTYSSGVYNQFYLNQYHTLQELNRAIDGIQYQAGGSNTADAINWVYQNSFTAAHGGRTGAPHYAIWVGGSTSANPSQTVTAAETARNNGMSIFAVGVGNGYNSGELRGMTNSDKNMFTSQNFNALSTLAEPLAIRVNGAVTPSTNQGMGAPNSCLQRADIAFLIDGSGSIGSANFLKLENFVKGIVGKLDVAPDKTHVGVVQFSNYPKQEFPLNMYTSRQDVMTGIDSMHYMGGGTNTADGLKYLREHTITSTAGASPNVPRIAIVITDGQSANPTATAAEADKARQDHIGLLAVGVGNGVSLNELNAIADNPDSANTFTVNSYDQLDSIAAQIIQRACTVQATAPPPTSASSVTHPPDPCQNKLPDCAKYDKSVCSGTYFGWARDNCPRYCGFCVPLYTEPPPPCVDSLSNCHLFPPSSCVGNFTAWAKDNCRKYCGYCDASSQSV</sequence>
<feature type="chain" id="PRO_5039719411" evidence="8">
    <location>
        <begin position="19"/>
        <end position="750"/>
    </location>
</feature>